<dbReference type="EMBL" id="LAZR01000451">
    <property type="protein sequence ID" value="KKN68329.1"/>
    <property type="molecule type" value="Genomic_DNA"/>
</dbReference>
<keyword evidence="1" id="KW-0812">Transmembrane</keyword>
<dbReference type="AlphaFoldDB" id="A0A0F9SMU2"/>
<keyword evidence="1" id="KW-1133">Transmembrane helix</keyword>
<proteinExistence type="predicted"/>
<evidence type="ECO:0000256" key="1">
    <source>
        <dbReference type="SAM" id="Phobius"/>
    </source>
</evidence>
<feature type="transmembrane region" description="Helical" evidence="1">
    <location>
        <begin position="91"/>
        <end position="109"/>
    </location>
</feature>
<evidence type="ECO:0000313" key="2">
    <source>
        <dbReference type="EMBL" id="KKN68329.1"/>
    </source>
</evidence>
<sequence>MIMSILGFAGDVIKTVSNGWLEEKKTTKLVRLQQIKDTSNWEALQSKASITSWKDEYWTIVLSIPVILAFFPGMAEYIAAGFEVISQMPAWYRYCVVMAIGAAFGVKLTKGFIGKVK</sequence>
<gene>
    <name evidence="2" type="ORF">LCGC14_0452050</name>
</gene>
<feature type="transmembrane region" description="Helical" evidence="1">
    <location>
        <begin position="57"/>
        <end position="79"/>
    </location>
</feature>
<accession>A0A0F9SMU2</accession>
<comment type="caution">
    <text evidence="2">The sequence shown here is derived from an EMBL/GenBank/DDBJ whole genome shotgun (WGS) entry which is preliminary data.</text>
</comment>
<reference evidence="2" key="1">
    <citation type="journal article" date="2015" name="Nature">
        <title>Complex archaea that bridge the gap between prokaryotes and eukaryotes.</title>
        <authorList>
            <person name="Spang A."/>
            <person name="Saw J.H."/>
            <person name="Jorgensen S.L."/>
            <person name="Zaremba-Niedzwiedzka K."/>
            <person name="Martijn J."/>
            <person name="Lind A.E."/>
            <person name="van Eijk R."/>
            <person name="Schleper C."/>
            <person name="Guy L."/>
            <person name="Ettema T.J."/>
        </authorList>
    </citation>
    <scope>NUCLEOTIDE SEQUENCE</scope>
</reference>
<organism evidence="2">
    <name type="scientific">marine sediment metagenome</name>
    <dbReference type="NCBI Taxonomy" id="412755"/>
    <lineage>
        <taxon>unclassified sequences</taxon>
        <taxon>metagenomes</taxon>
        <taxon>ecological metagenomes</taxon>
    </lineage>
</organism>
<name>A0A0F9SMU2_9ZZZZ</name>
<protein>
    <submittedName>
        <fullName evidence="2">Uncharacterized protein</fullName>
    </submittedName>
</protein>
<keyword evidence="1" id="KW-0472">Membrane</keyword>